<dbReference type="Proteomes" id="UP000032214">
    <property type="component" value="Unassembled WGS sequence"/>
</dbReference>
<dbReference type="AlphaFoldDB" id="A0A0D2GPJ1"/>
<sequence>MHKIIYSFVPLLFITHLLYGAHLEQNLIKDITNQDYVAILNQILCHGYDICARERTRTQITYQPDQLAIKYAYTLGNIHLYQHNTHKIIQFIDTTKNTPDSFIYDLETQRIHPYRNLPTDSGEVIGGKYIWDIHTNTLTNIITQASHIINLPLDNTTLASARTIKIIPNNACTHAAVVMQYKNDDNFNRYIIGWYDLISHTFAQGVSLFYYPEYEQPESYQNITKFLQWSHDNTTLYVCLLETQNYTVKALSVKDNRLITQTAFSLPHSNQEYIQVNPTGKLCCSYSTYSSPADYISLHITKANEHTSSYCAYKIACTAEDIVQEPIWIAPDQLLYAYRTKNNNSSTSDHIIIKKLKIHENSSVLEESFSSTIPVDSYARHILISFDTITKYVVIRELFSLLSFEPTTTLYRWNGVSYQKIELVHYNKTPWITIALDGDSIDFFTLDELNNQIIYDQVNISEFEHKINALYENTDIRLELTSIINNSRYYLHSHTAAKCAHTLGFISGTPGSHVNTRYAIKIVDDENKINVMDFKTSHLTTLYKKSYLFKTLCDGNTHIPISTDGKMTIETPEVTNEDINDFFAILRYLDLTDKPDSRVAWIEKANAQAEIMNHADIMTCVYNNISALSRLGNYFMISDSGYNAYLNTKIEWILEYIAEQCNPIDTSYLNNTQISLEQKVHVIATTFKNWYEWDLSYWNDLLCEEKFKPAVDRIIQKILSSTYIKQYYSIRSTVKDLSFQERMKTNYKSMLTNFYLAAEPYEELLKTKSFDKFVRSAIVYKCLNDVRIKSLSGMFKFLYSHAVDMIPVSNKTQLILEEDINTWKDQFIISNTVKNESQLHKTGFARFMQYIYGNLTTRRVVYSTLITASIGVSYYLYTKLTNQYSLHVLTQNLVIR</sequence>
<protein>
    <submittedName>
        <fullName evidence="1">Uncharacterized protein</fullName>
    </submittedName>
</protein>
<comment type="caution">
    <text evidence="1">The sequence shown here is derived from an EMBL/GenBank/DDBJ whole genome shotgun (WGS) entry which is preliminary data.</text>
</comment>
<gene>
    <name evidence="1" type="ORF">J120_02980</name>
</gene>
<evidence type="ECO:0000313" key="1">
    <source>
        <dbReference type="EMBL" id="KIX85254.1"/>
    </source>
</evidence>
<organism evidence="1 2">
    <name type="scientific">candidate division TM6 bacterium JCVI TM6SC1</name>
    <dbReference type="NCBI Taxonomy" id="1306947"/>
    <lineage>
        <taxon>Bacteria</taxon>
        <taxon>Candidatus Babelota</taxon>
        <taxon>Vermiphilus</taxon>
    </lineage>
</organism>
<name>A0A0D2GPJ1_9BACT</name>
<accession>A0A0D2GPJ1</accession>
<evidence type="ECO:0000313" key="2">
    <source>
        <dbReference type="Proteomes" id="UP000032214"/>
    </source>
</evidence>
<dbReference type="EMBL" id="ARQD01000002">
    <property type="protein sequence ID" value="KIX85254.1"/>
    <property type="molecule type" value="Genomic_DNA"/>
</dbReference>
<keyword evidence="2" id="KW-1185">Reference proteome</keyword>
<reference evidence="1 2" key="1">
    <citation type="journal article" date="2013" name="Proc. Natl. Acad. Sci. U.S.A.">
        <title>Candidate phylum TM6 genome recovered from a hospital sink biofilm provides genomic insights into this uncultivated phylum.</title>
        <authorList>
            <person name="McLean J.S."/>
            <person name="Lombardo M.J."/>
            <person name="Badger J.H."/>
            <person name="Edlund A."/>
            <person name="Novotny M."/>
            <person name="Yee-Greenbaum J."/>
            <person name="Vyahhi N."/>
            <person name="Hall A.P."/>
            <person name="Yang Y."/>
            <person name="Dupont C.L."/>
            <person name="Ziegler M.G."/>
            <person name="Chitsaz H."/>
            <person name="Allen A.E."/>
            <person name="Yooseph S."/>
            <person name="Tesler G."/>
            <person name="Pevzner P.A."/>
            <person name="Friedman R.M."/>
            <person name="Nealson K.H."/>
            <person name="Venter J.C."/>
            <person name="Lasken R.S."/>
        </authorList>
    </citation>
    <scope>NUCLEOTIDE SEQUENCE [LARGE SCALE GENOMIC DNA]</scope>
    <source>
        <strain evidence="1 2">TM6SC1</strain>
    </source>
</reference>
<proteinExistence type="predicted"/>